<name>A0AA37NJU0_9BACT</name>
<gene>
    <name evidence="3" type="ORF">CE91St3_32960</name>
</gene>
<protein>
    <recommendedName>
        <fullName evidence="2">Initiator Rep protein WH1 domain-containing protein</fullName>
    </recommendedName>
</protein>
<dbReference type="AlphaFoldDB" id="A0AA37NJU0"/>
<dbReference type="RefSeq" id="WP_075965679.1">
    <property type="nucleotide sequence ID" value="NZ_BQNZ01000003.1"/>
</dbReference>
<dbReference type="EMBL" id="BQNZ01000003">
    <property type="protein sequence ID" value="GKH73433.1"/>
    <property type="molecule type" value="Genomic_DNA"/>
</dbReference>
<proteinExistence type="inferred from homology"/>
<comment type="similarity">
    <text evidence="1">Belongs to the initiator RepB protein family.</text>
</comment>
<evidence type="ECO:0000259" key="2">
    <source>
        <dbReference type="Pfam" id="PF01051"/>
    </source>
</evidence>
<accession>A0AA37NJU0</accession>
<dbReference type="Gene3D" id="1.10.10.10">
    <property type="entry name" value="Winged helix-like DNA-binding domain superfamily/Winged helix DNA-binding domain"/>
    <property type="match status" value="1"/>
</dbReference>
<dbReference type="Proteomes" id="UP001055114">
    <property type="component" value="Unassembled WGS sequence"/>
</dbReference>
<dbReference type="InterPro" id="IPR036388">
    <property type="entry name" value="WH-like_DNA-bd_sf"/>
</dbReference>
<dbReference type="InterPro" id="IPR000525">
    <property type="entry name" value="Initiator_Rep_WH1"/>
</dbReference>
<evidence type="ECO:0000256" key="1">
    <source>
        <dbReference type="ARBA" id="ARBA00038283"/>
    </source>
</evidence>
<dbReference type="GO" id="GO:0003887">
    <property type="term" value="F:DNA-directed DNA polymerase activity"/>
    <property type="evidence" value="ECO:0007669"/>
    <property type="project" value="InterPro"/>
</dbReference>
<sequence>MSNKETKTDLPKETFCIERYDGKKPARIPDALYDFKNVKFEIRNIRYFRLLITISQNVTLQESNPELFKYSDYAIKRKDLIKYLGLTTTKINYNLIKELEEEIKTCMPYFKIVKQGPKGVSFMNIYWFEYFGYNAETDYIMYKLTESAKPFITSLQRYNKVTPTIANLLNNEVQAWLYPWLKSAANLKTMMEVSVDELKAQLVKATDKTYDETQYPNAVTRFFNKVLGIRKKPKGRTFVKIDVTYVEMEIINNNQVSSKSINYINELTDITVAVWAKRKCRKYVGLAFDVKMKENYVEQPSEINIISIPSPANKTKKHAEIDCVKRNHAKVKEEAEYMANLFDKMAFDIKPEDILRDMPPAEREELNFDQMKQKWIAYVNAYGSNVPGEINTVGKFAKRMGYKYDESKGTYYK</sequence>
<feature type="domain" description="Initiator Rep protein WH1" evidence="2">
    <location>
        <begin position="65"/>
        <end position="181"/>
    </location>
</feature>
<dbReference type="GO" id="GO:0006270">
    <property type="term" value="P:DNA replication initiation"/>
    <property type="evidence" value="ECO:0007669"/>
    <property type="project" value="InterPro"/>
</dbReference>
<reference evidence="3" key="1">
    <citation type="submission" date="2022-01" db="EMBL/GenBank/DDBJ databases">
        <title>Novel bile acid biosynthetic pathways are enriched in the microbiome of centenarians.</title>
        <authorList>
            <person name="Sato Y."/>
            <person name="Atarashi K."/>
            <person name="Plichta R.D."/>
            <person name="Arai Y."/>
            <person name="Sasajima S."/>
            <person name="Kearney M.S."/>
            <person name="Suda W."/>
            <person name="Takeshita K."/>
            <person name="Sasaki T."/>
            <person name="Okamoto S."/>
            <person name="Skelly N.A."/>
            <person name="Okamura Y."/>
            <person name="Vlamakis H."/>
            <person name="Li Y."/>
            <person name="Tanoue T."/>
            <person name="Takei H."/>
            <person name="Nittono H."/>
            <person name="Narushima S."/>
            <person name="Irie J."/>
            <person name="Itoh H."/>
            <person name="Moriya K."/>
            <person name="Sugiura Y."/>
            <person name="Suematsu M."/>
            <person name="Moritoki N."/>
            <person name="Shibata S."/>
            <person name="Littman R.D."/>
            <person name="Fischbach A.M."/>
            <person name="Uwamino Y."/>
            <person name="Inoue T."/>
            <person name="Honda A."/>
            <person name="Hattori M."/>
            <person name="Murai T."/>
            <person name="Xavier J.R."/>
            <person name="Hirose N."/>
            <person name="Honda K."/>
        </authorList>
    </citation>
    <scope>NUCLEOTIDE SEQUENCE</scope>
    <source>
        <strain evidence="3">CE91-St3</strain>
    </source>
</reference>
<organism evidence="3 4">
    <name type="scientific">Parabacteroides merdae</name>
    <dbReference type="NCBI Taxonomy" id="46503"/>
    <lineage>
        <taxon>Bacteria</taxon>
        <taxon>Pseudomonadati</taxon>
        <taxon>Bacteroidota</taxon>
        <taxon>Bacteroidia</taxon>
        <taxon>Bacteroidales</taxon>
        <taxon>Tannerellaceae</taxon>
        <taxon>Parabacteroides</taxon>
    </lineage>
</organism>
<comment type="caution">
    <text evidence="3">The sequence shown here is derived from an EMBL/GenBank/DDBJ whole genome shotgun (WGS) entry which is preliminary data.</text>
</comment>
<evidence type="ECO:0000313" key="4">
    <source>
        <dbReference type="Proteomes" id="UP001055114"/>
    </source>
</evidence>
<evidence type="ECO:0000313" key="3">
    <source>
        <dbReference type="EMBL" id="GKH73433.1"/>
    </source>
</evidence>
<dbReference type="Pfam" id="PF01051">
    <property type="entry name" value="Rep3_N"/>
    <property type="match status" value="1"/>
</dbReference>